<organism evidence="1 2">
    <name type="scientific">Ooceraea biroi</name>
    <name type="common">Clonal raider ant</name>
    <name type="synonym">Cerapachys biroi</name>
    <dbReference type="NCBI Taxonomy" id="2015173"/>
    <lineage>
        <taxon>Eukaryota</taxon>
        <taxon>Metazoa</taxon>
        <taxon>Ecdysozoa</taxon>
        <taxon>Arthropoda</taxon>
        <taxon>Hexapoda</taxon>
        <taxon>Insecta</taxon>
        <taxon>Pterygota</taxon>
        <taxon>Neoptera</taxon>
        <taxon>Endopterygota</taxon>
        <taxon>Hymenoptera</taxon>
        <taxon>Apocrita</taxon>
        <taxon>Aculeata</taxon>
        <taxon>Formicoidea</taxon>
        <taxon>Formicidae</taxon>
        <taxon>Dorylinae</taxon>
        <taxon>Ooceraea</taxon>
    </lineage>
</organism>
<gene>
    <name evidence="1" type="ORF">X777_07841</name>
</gene>
<dbReference type="Proteomes" id="UP000053097">
    <property type="component" value="Unassembled WGS sequence"/>
</dbReference>
<protein>
    <submittedName>
        <fullName evidence="1">Uncharacterized protein</fullName>
    </submittedName>
</protein>
<keyword evidence="2" id="KW-1185">Reference proteome</keyword>
<dbReference type="EMBL" id="KK107054">
    <property type="protein sequence ID" value="EZA61508.1"/>
    <property type="molecule type" value="Genomic_DNA"/>
</dbReference>
<name>A0A026X091_OOCBI</name>
<dbReference type="AlphaFoldDB" id="A0A026X091"/>
<proteinExistence type="predicted"/>
<reference evidence="1 2" key="1">
    <citation type="journal article" date="2014" name="Curr. Biol.">
        <title>The genome of the clonal raider ant Cerapachys biroi.</title>
        <authorList>
            <person name="Oxley P.R."/>
            <person name="Ji L."/>
            <person name="Fetter-Pruneda I."/>
            <person name="McKenzie S.K."/>
            <person name="Li C."/>
            <person name="Hu H."/>
            <person name="Zhang G."/>
            <person name="Kronauer D.J."/>
        </authorList>
    </citation>
    <scope>NUCLEOTIDE SEQUENCE [LARGE SCALE GENOMIC DNA]</scope>
</reference>
<sequence length="54" mass="6521">MPTVDDCRAKKEVRDGHPRKFRKRPIKDRFLVPIDIPQKITRVPRSFTIERCSW</sequence>
<evidence type="ECO:0000313" key="2">
    <source>
        <dbReference type="Proteomes" id="UP000053097"/>
    </source>
</evidence>
<accession>A0A026X091</accession>
<evidence type="ECO:0000313" key="1">
    <source>
        <dbReference type="EMBL" id="EZA61508.1"/>
    </source>
</evidence>